<dbReference type="PANTHER" id="PTHR41523:SF8">
    <property type="entry name" value="ETHYLENE RESPONSE SENSOR PROTEIN"/>
    <property type="match status" value="1"/>
</dbReference>
<dbReference type="GO" id="GO:0005524">
    <property type="term" value="F:ATP binding"/>
    <property type="evidence" value="ECO:0007669"/>
    <property type="project" value="UniProtKB-KW"/>
</dbReference>
<dbReference type="Gene3D" id="3.30.450.20">
    <property type="entry name" value="PAS domain"/>
    <property type="match status" value="1"/>
</dbReference>
<dbReference type="Pfam" id="PF08447">
    <property type="entry name" value="PAS_3"/>
    <property type="match status" value="1"/>
</dbReference>
<dbReference type="InterPro" id="IPR036890">
    <property type="entry name" value="HATPase_C_sf"/>
</dbReference>
<dbReference type="EC" id="2.7.13.3" evidence="2"/>
<name>A0A1Z4MWI9_9CYAN</name>
<accession>A0A1Z4MWI9</accession>
<comment type="catalytic activity">
    <reaction evidence="1">
        <text>ATP + protein L-histidine = ADP + protein N-phospho-L-histidine.</text>
        <dbReference type="EC" id="2.7.13.3"/>
    </reaction>
</comment>
<dbReference type="NCBIfam" id="TIGR00229">
    <property type="entry name" value="sensory_box"/>
    <property type="match status" value="1"/>
</dbReference>
<evidence type="ECO:0000259" key="10">
    <source>
        <dbReference type="PROSITE" id="PS50112"/>
    </source>
</evidence>
<evidence type="ECO:0000256" key="2">
    <source>
        <dbReference type="ARBA" id="ARBA00012438"/>
    </source>
</evidence>
<protein>
    <recommendedName>
        <fullName evidence="2">histidine kinase</fullName>
        <ecNumber evidence="2">2.7.13.3</ecNumber>
    </recommendedName>
</protein>
<keyword evidence="13" id="KW-1185">Reference proteome</keyword>
<dbReference type="PANTHER" id="PTHR41523">
    <property type="entry name" value="TWO-COMPONENT SYSTEM SENSOR PROTEIN"/>
    <property type="match status" value="1"/>
</dbReference>
<evidence type="ECO:0000256" key="1">
    <source>
        <dbReference type="ARBA" id="ARBA00000085"/>
    </source>
</evidence>
<keyword evidence="3" id="KW-0597">Phosphoprotein</keyword>
<evidence type="ECO:0000313" key="12">
    <source>
        <dbReference type="EMBL" id="BAY97803.1"/>
    </source>
</evidence>
<keyword evidence="9" id="KW-0175">Coiled coil</keyword>
<evidence type="ECO:0000259" key="11">
    <source>
        <dbReference type="PROSITE" id="PS50113"/>
    </source>
</evidence>
<keyword evidence="5" id="KW-0547">Nucleotide-binding</keyword>
<gene>
    <name evidence="12" type="ORF">NIES37_17480</name>
</gene>
<dbReference type="SMART" id="SM00387">
    <property type="entry name" value="HATPase_c"/>
    <property type="match status" value="1"/>
</dbReference>
<evidence type="ECO:0000256" key="3">
    <source>
        <dbReference type="ARBA" id="ARBA00022553"/>
    </source>
</evidence>
<dbReference type="KEGG" id="ttq:NIES37_17480"/>
<evidence type="ECO:0000313" key="13">
    <source>
        <dbReference type="Proteomes" id="UP000218785"/>
    </source>
</evidence>
<feature type="domain" description="PAS" evidence="10">
    <location>
        <begin position="111"/>
        <end position="181"/>
    </location>
</feature>
<dbReference type="PROSITE" id="PS50112">
    <property type="entry name" value="PAS"/>
    <property type="match status" value="1"/>
</dbReference>
<dbReference type="SMART" id="SM00086">
    <property type="entry name" value="PAC"/>
    <property type="match status" value="1"/>
</dbReference>
<evidence type="ECO:0000256" key="8">
    <source>
        <dbReference type="ARBA" id="ARBA00023026"/>
    </source>
</evidence>
<evidence type="ECO:0000256" key="9">
    <source>
        <dbReference type="SAM" id="Coils"/>
    </source>
</evidence>
<evidence type="ECO:0000256" key="7">
    <source>
        <dbReference type="ARBA" id="ARBA00022840"/>
    </source>
</evidence>
<dbReference type="SUPFAM" id="SSF55785">
    <property type="entry name" value="PYP-like sensor domain (PAS domain)"/>
    <property type="match status" value="1"/>
</dbReference>
<dbReference type="EMBL" id="AP018248">
    <property type="protein sequence ID" value="BAY97803.1"/>
    <property type="molecule type" value="Genomic_DNA"/>
</dbReference>
<proteinExistence type="predicted"/>
<keyword evidence="6 12" id="KW-0418">Kinase</keyword>
<dbReference type="SUPFAM" id="SSF55874">
    <property type="entry name" value="ATPase domain of HSP90 chaperone/DNA topoisomerase II/histidine kinase"/>
    <property type="match status" value="1"/>
</dbReference>
<dbReference type="Pfam" id="PF02518">
    <property type="entry name" value="HATPase_c"/>
    <property type="match status" value="1"/>
</dbReference>
<dbReference type="Gene3D" id="3.30.565.10">
    <property type="entry name" value="Histidine kinase-like ATPase, C-terminal domain"/>
    <property type="match status" value="1"/>
</dbReference>
<dbReference type="Proteomes" id="UP000218785">
    <property type="component" value="Chromosome"/>
</dbReference>
<evidence type="ECO:0000256" key="4">
    <source>
        <dbReference type="ARBA" id="ARBA00022679"/>
    </source>
</evidence>
<dbReference type="AlphaFoldDB" id="A0A1Z4MWI9"/>
<dbReference type="InterPro" id="IPR001610">
    <property type="entry name" value="PAC"/>
</dbReference>
<dbReference type="GO" id="GO:0004673">
    <property type="term" value="F:protein histidine kinase activity"/>
    <property type="evidence" value="ECO:0007669"/>
    <property type="project" value="UniProtKB-EC"/>
</dbReference>
<organism evidence="12 13">
    <name type="scientific">Tolypothrix tenuis PCC 7101</name>
    <dbReference type="NCBI Taxonomy" id="231146"/>
    <lineage>
        <taxon>Bacteria</taxon>
        <taxon>Bacillati</taxon>
        <taxon>Cyanobacteriota</taxon>
        <taxon>Cyanophyceae</taxon>
        <taxon>Nostocales</taxon>
        <taxon>Tolypothrichaceae</taxon>
        <taxon>Tolypothrix</taxon>
    </lineage>
</organism>
<dbReference type="PROSITE" id="PS50113">
    <property type="entry name" value="PAC"/>
    <property type="match status" value="1"/>
</dbReference>
<dbReference type="InterPro" id="IPR011495">
    <property type="entry name" value="Sig_transdc_His_kin_sub2_dim/P"/>
</dbReference>
<dbReference type="InterPro" id="IPR035965">
    <property type="entry name" value="PAS-like_dom_sf"/>
</dbReference>
<dbReference type="CDD" id="cd00130">
    <property type="entry name" value="PAS"/>
    <property type="match status" value="1"/>
</dbReference>
<sequence>MEVWTLWHPIYWVSGLIKAITALVSVYTAIELIPLVPQALALPSPAILEAANAQLAKEIAERKQAEENLNQILERLENIVTERTAELTSTNSSLQTEIAERQRIEEALRESEQQFRATFQQAAVGIAHVGTDGRWLLVNKRFCDIVGYTFEELQLLTFQDITYPDDLAADLNYLEQIIAGEIQTYTLEKRFFCKNHSLVWISLTVSLVRDSFGNPKYFISVIEDISDRQRSQEQIRASLREKEVLLKEVYHRVKNNFQVISSLLSLQSEYITNKQDLQIFQQSQQRIASMALVHEKMYQSGDLSRINFREYVQELVASLCTSYDVYDGAITVQINIDDEILLGLDTAVPCGLIIHELVSNSLKYAFPGGRPGEITIAIQEIANHQIALTVSDNGVGLPENFNFTETASLGWQLVEALASQLTGDITIRNDIGVEFLIAFSLV</sequence>
<dbReference type="SMART" id="SM00091">
    <property type="entry name" value="PAS"/>
    <property type="match status" value="1"/>
</dbReference>
<feature type="coiled-coil region" evidence="9">
    <location>
        <begin position="48"/>
        <end position="114"/>
    </location>
</feature>
<keyword evidence="4" id="KW-0808">Transferase</keyword>
<evidence type="ECO:0000256" key="5">
    <source>
        <dbReference type="ARBA" id="ARBA00022741"/>
    </source>
</evidence>
<dbReference type="InterPro" id="IPR000014">
    <property type="entry name" value="PAS"/>
</dbReference>
<reference evidence="12 13" key="1">
    <citation type="submission" date="2017-06" db="EMBL/GenBank/DDBJ databases">
        <title>Genome sequencing of cyanobaciteial culture collection at National Institute for Environmental Studies (NIES).</title>
        <authorList>
            <person name="Hirose Y."/>
            <person name="Shimura Y."/>
            <person name="Fujisawa T."/>
            <person name="Nakamura Y."/>
            <person name="Kawachi M."/>
        </authorList>
    </citation>
    <scope>NUCLEOTIDE SEQUENCE [LARGE SCALE GENOMIC DNA]</scope>
    <source>
        <strain evidence="12 13">NIES-37</strain>
    </source>
</reference>
<dbReference type="InterPro" id="IPR003594">
    <property type="entry name" value="HATPase_dom"/>
</dbReference>
<evidence type="ECO:0000256" key="6">
    <source>
        <dbReference type="ARBA" id="ARBA00022777"/>
    </source>
</evidence>
<dbReference type="InterPro" id="IPR000700">
    <property type="entry name" value="PAS-assoc_C"/>
</dbReference>
<dbReference type="RefSeq" id="WP_190446026.1">
    <property type="nucleotide sequence ID" value="NZ_CAWNJS010000001.1"/>
</dbReference>
<keyword evidence="8" id="KW-0843">Virulence</keyword>
<feature type="domain" description="PAC" evidence="11">
    <location>
        <begin position="185"/>
        <end position="237"/>
    </location>
</feature>
<keyword evidence="7" id="KW-0067">ATP-binding</keyword>
<dbReference type="InterPro" id="IPR013655">
    <property type="entry name" value="PAS_fold_3"/>
</dbReference>
<dbReference type="Pfam" id="PF07568">
    <property type="entry name" value="HisKA_2"/>
    <property type="match status" value="1"/>
</dbReference>